<proteinExistence type="inferred from homology"/>
<dbReference type="Proteomes" id="UP000228531">
    <property type="component" value="Unassembled WGS sequence"/>
</dbReference>
<dbReference type="Gene3D" id="3.90.79.10">
    <property type="entry name" value="Nucleoside Triphosphate Pyrophosphohydrolase"/>
    <property type="match status" value="1"/>
</dbReference>
<evidence type="ECO:0000256" key="2">
    <source>
        <dbReference type="ARBA" id="ARBA00022801"/>
    </source>
</evidence>
<comment type="cofactor">
    <cofactor evidence="1">
        <name>Mg(2+)</name>
        <dbReference type="ChEBI" id="CHEBI:18420"/>
    </cofactor>
</comment>
<protein>
    <submittedName>
        <fullName evidence="5">8-oxo-dGTP diphosphatase</fullName>
    </submittedName>
</protein>
<evidence type="ECO:0000313" key="5">
    <source>
        <dbReference type="EMBL" id="PJI86187.1"/>
    </source>
</evidence>
<evidence type="ECO:0000259" key="4">
    <source>
        <dbReference type="PROSITE" id="PS51462"/>
    </source>
</evidence>
<name>A0A2M8W5I2_9RHOB</name>
<dbReference type="InterPro" id="IPR015797">
    <property type="entry name" value="NUDIX_hydrolase-like_dom_sf"/>
</dbReference>
<dbReference type="GO" id="GO:0016787">
    <property type="term" value="F:hydrolase activity"/>
    <property type="evidence" value="ECO:0007669"/>
    <property type="project" value="UniProtKB-KW"/>
</dbReference>
<dbReference type="PROSITE" id="PS00893">
    <property type="entry name" value="NUDIX_BOX"/>
    <property type="match status" value="1"/>
</dbReference>
<keyword evidence="2 3" id="KW-0378">Hydrolase</keyword>
<dbReference type="InterPro" id="IPR020084">
    <property type="entry name" value="NUDIX_hydrolase_CS"/>
</dbReference>
<evidence type="ECO:0000256" key="3">
    <source>
        <dbReference type="RuleBase" id="RU003476"/>
    </source>
</evidence>
<accession>A0A2M8W5I2</accession>
<organism evidence="5 6">
    <name type="scientific">Yoonia maricola</name>
    <dbReference type="NCBI Taxonomy" id="420999"/>
    <lineage>
        <taxon>Bacteria</taxon>
        <taxon>Pseudomonadati</taxon>
        <taxon>Pseudomonadota</taxon>
        <taxon>Alphaproteobacteria</taxon>
        <taxon>Rhodobacterales</taxon>
        <taxon>Paracoccaceae</taxon>
        <taxon>Yoonia</taxon>
    </lineage>
</organism>
<dbReference type="PRINTS" id="PR00502">
    <property type="entry name" value="NUDIXFAMILY"/>
</dbReference>
<comment type="similarity">
    <text evidence="3">Belongs to the Nudix hydrolase family.</text>
</comment>
<dbReference type="OrthoDB" id="289720at2"/>
<dbReference type="SUPFAM" id="SSF55811">
    <property type="entry name" value="Nudix"/>
    <property type="match status" value="1"/>
</dbReference>
<dbReference type="EMBL" id="PGTY01000002">
    <property type="protein sequence ID" value="PJI86187.1"/>
    <property type="molecule type" value="Genomic_DNA"/>
</dbReference>
<evidence type="ECO:0000313" key="6">
    <source>
        <dbReference type="Proteomes" id="UP000228531"/>
    </source>
</evidence>
<dbReference type="CDD" id="cd04682">
    <property type="entry name" value="NUDIX_Hydrolase"/>
    <property type="match status" value="1"/>
</dbReference>
<keyword evidence="6" id="KW-1185">Reference proteome</keyword>
<sequence>MLTQGPHDGAKVALFLGDHLISILRDDFDHISYPNLWDLPGGGRDAGETAFETVAREVREELGLILPADAVLWESAFPANDGLGKWVAFFVAQLPTVAVNDVVLGDEGQRWALYDLHTFIGLPNRVPSYGTRLRRWMAEAGELGV</sequence>
<comment type="caution">
    <text evidence="5">The sequence shown here is derived from an EMBL/GenBank/DDBJ whole genome shotgun (WGS) entry which is preliminary data.</text>
</comment>
<dbReference type="RefSeq" id="WP_100368498.1">
    <property type="nucleotide sequence ID" value="NZ_PGTY01000002.1"/>
</dbReference>
<reference evidence="5 6" key="1">
    <citation type="submission" date="2017-11" db="EMBL/GenBank/DDBJ databases">
        <title>Genomic Encyclopedia of Archaeal and Bacterial Type Strains, Phase II (KMG-II): From Individual Species to Whole Genera.</title>
        <authorList>
            <person name="Goeker M."/>
        </authorList>
    </citation>
    <scope>NUCLEOTIDE SEQUENCE [LARGE SCALE GENOMIC DNA]</scope>
    <source>
        <strain evidence="5 6">DSM 29128</strain>
    </source>
</reference>
<dbReference type="InterPro" id="IPR020476">
    <property type="entry name" value="Nudix_hydrolase"/>
</dbReference>
<dbReference type="AlphaFoldDB" id="A0A2M8W5I2"/>
<dbReference type="Pfam" id="PF00293">
    <property type="entry name" value="NUDIX"/>
    <property type="match status" value="1"/>
</dbReference>
<dbReference type="InterPro" id="IPR000086">
    <property type="entry name" value="NUDIX_hydrolase_dom"/>
</dbReference>
<feature type="domain" description="Nudix hydrolase" evidence="4">
    <location>
        <begin position="5"/>
        <end position="139"/>
    </location>
</feature>
<dbReference type="PROSITE" id="PS51462">
    <property type="entry name" value="NUDIX"/>
    <property type="match status" value="1"/>
</dbReference>
<evidence type="ECO:0000256" key="1">
    <source>
        <dbReference type="ARBA" id="ARBA00001946"/>
    </source>
</evidence>
<gene>
    <name evidence="5" type="ORF">BC777_2547</name>
</gene>